<name>A0AAE0BSP2_9CHLO</name>
<organism evidence="2 3">
    <name type="scientific">Cymbomonas tetramitiformis</name>
    <dbReference type="NCBI Taxonomy" id="36881"/>
    <lineage>
        <taxon>Eukaryota</taxon>
        <taxon>Viridiplantae</taxon>
        <taxon>Chlorophyta</taxon>
        <taxon>Pyramimonadophyceae</taxon>
        <taxon>Pyramimonadales</taxon>
        <taxon>Pyramimonadaceae</taxon>
        <taxon>Cymbomonas</taxon>
    </lineage>
</organism>
<reference evidence="2 3" key="1">
    <citation type="journal article" date="2015" name="Genome Biol. Evol.">
        <title>Comparative Genomics of a Bacterivorous Green Alga Reveals Evolutionary Causalities and Consequences of Phago-Mixotrophic Mode of Nutrition.</title>
        <authorList>
            <person name="Burns J.A."/>
            <person name="Paasch A."/>
            <person name="Narechania A."/>
            <person name="Kim E."/>
        </authorList>
    </citation>
    <scope>NUCLEOTIDE SEQUENCE [LARGE SCALE GENOMIC DNA]</scope>
    <source>
        <strain evidence="2 3">PLY_AMNH</strain>
    </source>
</reference>
<evidence type="ECO:0000259" key="1">
    <source>
        <dbReference type="Pfam" id="PF00535"/>
    </source>
</evidence>
<evidence type="ECO:0000313" key="2">
    <source>
        <dbReference type="EMBL" id="KAK3241189.1"/>
    </source>
</evidence>
<dbReference type="SUPFAM" id="SSF53448">
    <property type="entry name" value="Nucleotide-diphospho-sugar transferases"/>
    <property type="match status" value="1"/>
</dbReference>
<feature type="domain" description="Glycosyltransferase 2-like" evidence="1">
    <location>
        <begin position="79"/>
        <end position="188"/>
    </location>
</feature>
<dbReference type="PANTHER" id="PTHR43685">
    <property type="entry name" value="GLYCOSYLTRANSFERASE"/>
    <property type="match status" value="1"/>
</dbReference>
<accession>A0AAE0BSP2</accession>
<evidence type="ECO:0000313" key="3">
    <source>
        <dbReference type="Proteomes" id="UP001190700"/>
    </source>
</evidence>
<dbReference type="Proteomes" id="UP001190700">
    <property type="component" value="Unassembled WGS sequence"/>
</dbReference>
<dbReference type="CDD" id="cd00761">
    <property type="entry name" value="Glyco_tranf_GTA_type"/>
    <property type="match status" value="1"/>
</dbReference>
<proteinExistence type="predicted"/>
<dbReference type="PANTHER" id="PTHR43685:SF3">
    <property type="entry name" value="SLR2126 PROTEIN"/>
    <property type="match status" value="1"/>
</dbReference>
<dbReference type="Pfam" id="PF00535">
    <property type="entry name" value="Glycos_transf_2"/>
    <property type="match status" value="1"/>
</dbReference>
<dbReference type="InterPro" id="IPR029044">
    <property type="entry name" value="Nucleotide-diphossugar_trans"/>
</dbReference>
<dbReference type="AlphaFoldDB" id="A0AAE0BSP2"/>
<dbReference type="InterPro" id="IPR001173">
    <property type="entry name" value="Glyco_trans_2-like"/>
</dbReference>
<comment type="caution">
    <text evidence="2">The sequence shown here is derived from an EMBL/GenBank/DDBJ whole genome shotgun (WGS) entry which is preliminary data.</text>
</comment>
<dbReference type="EMBL" id="LGRX02033451">
    <property type="protein sequence ID" value="KAK3241189.1"/>
    <property type="molecule type" value="Genomic_DNA"/>
</dbReference>
<dbReference type="InterPro" id="IPR050834">
    <property type="entry name" value="Glycosyltransf_2"/>
</dbReference>
<keyword evidence="3" id="KW-1185">Reference proteome</keyword>
<gene>
    <name evidence="2" type="ORF">CYMTET_49024</name>
</gene>
<dbReference type="Gene3D" id="3.90.550.10">
    <property type="entry name" value="Spore Coat Polysaccharide Biosynthesis Protein SpsA, Chain A"/>
    <property type="match status" value="1"/>
</dbReference>
<protein>
    <recommendedName>
        <fullName evidence="1">Glycosyltransferase 2-like domain-containing protein</fullName>
    </recommendedName>
</protein>
<sequence length="399" mass="44209">MIFVVDYLAPMYLRYGIPRNRVFLASEGRRLQPALSSTRTSPSKLFRRQPTCTRSSATPATTEEYFQAEGSHGQDGVWSVVIPTYNRLPILLKCLKSLGEQTLAPEFGLQAYEVVVVDDGSSDSTVETLEEMKHDLPHVRLIVQSNNEGAAVARNVGVKAAKGDTIVFIDSDMVVVSSFLYEHASKLHTARGEFGDDLTFSYGRVINTDNFEDPCSEPFKLSDSSAAFFATGNVALSRRCLMAAARSDATACCEGPFDTEFSEYGWEDLELGERLRQQGTRIVQCPTAAGYHYHPAFTVDQIPALISQERQRGRNGARFFLKHPNLGVRLMVQLTPLHYGLWFLLTLGGLLNEDVWRPLVGALVRIGRPRAAQGVLSPILNWHCVCAVRSEARALGIFT</sequence>